<keyword evidence="1" id="KW-0472">Membrane</keyword>
<name>B1BVU4_CLOPF</name>
<proteinExistence type="predicted"/>
<dbReference type="Proteomes" id="UP000005337">
    <property type="component" value="Unassembled WGS sequence"/>
</dbReference>
<evidence type="ECO:0000313" key="2">
    <source>
        <dbReference type="EMBL" id="EDT14166.1"/>
    </source>
</evidence>
<organism evidence="2 3">
    <name type="scientific">Clostridium perfringens E str. JGS1987</name>
    <dbReference type="NCBI Taxonomy" id="451755"/>
    <lineage>
        <taxon>Bacteria</taxon>
        <taxon>Bacillati</taxon>
        <taxon>Bacillota</taxon>
        <taxon>Clostridia</taxon>
        <taxon>Eubacteriales</taxon>
        <taxon>Clostridiaceae</taxon>
        <taxon>Clostridium</taxon>
    </lineage>
</organism>
<keyword evidence="1" id="KW-0812">Transmembrane</keyword>
<feature type="transmembrane region" description="Helical" evidence="1">
    <location>
        <begin position="126"/>
        <end position="146"/>
    </location>
</feature>
<comment type="caution">
    <text evidence="2">The sequence shown here is derived from an EMBL/GenBank/DDBJ whole genome shotgun (WGS) entry which is preliminary data.</text>
</comment>
<evidence type="ECO:0000256" key="1">
    <source>
        <dbReference type="SAM" id="Phobius"/>
    </source>
</evidence>
<sequence>MFLLLAQCDLWFFLLLNHFTQHKIKRIFLYTVIFNCHVEGSSQRKLIVADGLILSMLLEPSISSSKAFIRYFLLYCVFFFAFWRPVFFFAELAQGHFTALCVDTVIQIFLYQQFPSIDIFCVSQGVHIFIYVSAVFSLALSSVFAYEPLPVHIDFPLAFWFPILSIHKA</sequence>
<gene>
    <name evidence="2" type="ORF">AC3_A0681</name>
</gene>
<protein>
    <submittedName>
        <fullName evidence="2">Uncharacterized protein</fullName>
    </submittedName>
</protein>
<dbReference type="AlphaFoldDB" id="B1BVU4"/>
<feature type="transmembrane region" description="Helical" evidence="1">
    <location>
        <begin position="71"/>
        <end position="90"/>
    </location>
</feature>
<keyword evidence="1" id="KW-1133">Transmembrane helix</keyword>
<evidence type="ECO:0000313" key="3">
    <source>
        <dbReference type="Proteomes" id="UP000005337"/>
    </source>
</evidence>
<accession>B1BVU4</accession>
<reference evidence="2 3" key="1">
    <citation type="submission" date="2007-07" db="EMBL/GenBank/DDBJ databases">
        <title>Annotation of Clostridium perfringens E str. JGS1987.</title>
        <authorList>
            <person name="Paulsen I."/>
            <person name="Sebastian Y."/>
        </authorList>
    </citation>
    <scope>NUCLEOTIDE SEQUENCE [LARGE SCALE GENOMIC DNA]</scope>
    <source>
        <strain evidence="3">E str. JGS1987</strain>
    </source>
</reference>
<dbReference type="EMBL" id="ABDW01000027">
    <property type="protein sequence ID" value="EDT14166.1"/>
    <property type="molecule type" value="Genomic_DNA"/>
</dbReference>